<protein>
    <submittedName>
        <fullName evidence="2">Uncharacterized protein</fullName>
    </submittedName>
</protein>
<dbReference type="AlphaFoldDB" id="A0AAE3ZS80"/>
<keyword evidence="3" id="KW-1185">Reference proteome</keyword>
<feature type="compositionally biased region" description="Gly residues" evidence="1">
    <location>
        <begin position="59"/>
        <end position="76"/>
    </location>
</feature>
<dbReference type="Proteomes" id="UP001183629">
    <property type="component" value="Unassembled WGS sequence"/>
</dbReference>
<sequence length="560" mass="57054">MLLEGPAIEPLLEQVRREYGTSVRIISADKVRTGGFGGFFAKQKYELSVEVPDEVMAGKHGGGGGGTGGGGGGGGQEAPPREKPADTLAALLERADNDGFSRAPAKEPPPVRNPYGQGGGGELPARAGLVSTASPAFAEIMAGLESGHLTRAPAERAVTAGAPAGYPAVTPSAPSGGAAPAIDVPRDPPAIDVPLKPAAPTVRPYRPPAATSPDGPPAPGGPMVSPALLEQLIAETNPLAPGVSQPAPAPPPMSTPMATATMAPEVPIIPAAPAPPERSALVPVHPALPAVPVHAPEIVAPTVPKAAPVPAAAPAPALAPQPQPQPEPEPVAEVTRSSIAERLIALGMPAAMAERASGPDAYGGVLEALADLPPRPQPPARAGDVLVVAGELSHALPVARKVVEQLRLDASRLLLAGPSAAGTGIHPSRKISGPSAAEKKARKIHRGDTPYVVVLDAPVNEPNQEWVRDVCDAIGATEVWAAVDATRKTADTLRHLKGMGDVDAVAVYGTAVTADPATVLGLEVPIFTIDGQDASPHAWAAMLCQRLTQSEKKSTRKRRR</sequence>
<reference evidence="2 3" key="1">
    <citation type="submission" date="2023-07" db="EMBL/GenBank/DDBJ databases">
        <title>Sequencing the genomes of 1000 actinobacteria strains.</title>
        <authorList>
            <person name="Klenk H.-P."/>
        </authorList>
    </citation>
    <scope>NUCLEOTIDE SEQUENCE [LARGE SCALE GENOMIC DNA]</scope>
    <source>
        <strain evidence="2 3">DSM 44711</strain>
    </source>
</reference>
<accession>A0AAE3ZS80</accession>
<feature type="compositionally biased region" description="Low complexity" evidence="1">
    <location>
        <begin position="172"/>
        <end position="181"/>
    </location>
</feature>
<proteinExistence type="predicted"/>
<feature type="region of interest" description="Disordered" evidence="1">
    <location>
        <begin position="172"/>
        <end position="224"/>
    </location>
</feature>
<dbReference type="EMBL" id="JAVDYC010000001">
    <property type="protein sequence ID" value="MDR7324002.1"/>
    <property type="molecule type" value="Genomic_DNA"/>
</dbReference>
<organism evidence="2 3">
    <name type="scientific">Catenuloplanes niger</name>
    <dbReference type="NCBI Taxonomy" id="587534"/>
    <lineage>
        <taxon>Bacteria</taxon>
        <taxon>Bacillati</taxon>
        <taxon>Actinomycetota</taxon>
        <taxon>Actinomycetes</taxon>
        <taxon>Micromonosporales</taxon>
        <taxon>Micromonosporaceae</taxon>
        <taxon>Catenuloplanes</taxon>
    </lineage>
</organism>
<evidence type="ECO:0000313" key="2">
    <source>
        <dbReference type="EMBL" id="MDR7324002.1"/>
    </source>
</evidence>
<feature type="region of interest" description="Disordered" evidence="1">
    <location>
        <begin position="309"/>
        <end position="334"/>
    </location>
</feature>
<comment type="caution">
    <text evidence="2">The sequence shown here is derived from an EMBL/GenBank/DDBJ whole genome shotgun (WGS) entry which is preliminary data.</text>
</comment>
<evidence type="ECO:0000313" key="3">
    <source>
        <dbReference type="Proteomes" id="UP001183629"/>
    </source>
</evidence>
<feature type="region of interest" description="Disordered" evidence="1">
    <location>
        <begin position="56"/>
        <end position="121"/>
    </location>
</feature>
<evidence type="ECO:0000256" key="1">
    <source>
        <dbReference type="SAM" id="MobiDB-lite"/>
    </source>
</evidence>
<gene>
    <name evidence="2" type="ORF">J2S44_004252</name>
</gene>
<feature type="compositionally biased region" description="Pro residues" evidence="1">
    <location>
        <begin position="311"/>
        <end position="329"/>
    </location>
</feature>
<name>A0AAE3ZS80_9ACTN</name>
<dbReference type="RefSeq" id="WP_310416725.1">
    <property type="nucleotide sequence ID" value="NZ_JAVDYC010000001.1"/>
</dbReference>